<name>A0A016UNG3_9BILA</name>
<sequence>MIFVEVIANPSMAMPDLVEVIKLAQKKKILCFVDATFASPICVQPIVLGADFCMHSWYVVSFKRSDILKTSRKCSVDEFFSFLRIGTCTMYLLLT</sequence>
<dbReference type="Gene3D" id="3.40.640.10">
    <property type="entry name" value="Type I PLP-dependent aspartate aminotransferase-like (Major domain)"/>
    <property type="match status" value="1"/>
</dbReference>
<dbReference type="STRING" id="53326.A0A016UNG3"/>
<dbReference type="PANTHER" id="PTHR11808:SF80">
    <property type="entry name" value="CYSTATHIONINE GAMMA-LYASE"/>
    <property type="match status" value="1"/>
</dbReference>
<dbReference type="GO" id="GO:0019346">
    <property type="term" value="P:transsulfuration"/>
    <property type="evidence" value="ECO:0007669"/>
    <property type="project" value="InterPro"/>
</dbReference>
<dbReference type="PANTHER" id="PTHR11808">
    <property type="entry name" value="TRANS-SULFURATION ENZYME FAMILY MEMBER"/>
    <property type="match status" value="1"/>
</dbReference>
<evidence type="ECO:0000313" key="4">
    <source>
        <dbReference type="EMBL" id="EYC16934.1"/>
    </source>
</evidence>
<dbReference type="GO" id="GO:0016846">
    <property type="term" value="F:carbon-sulfur lyase activity"/>
    <property type="evidence" value="ECO:0007669"/>
    <property type="project" value="TreeGrafter"/>
</dbReference>
<gene>
    <name evidence="4" type="primary">Acey_s0032.g2575</name>
    <name evidence="4" type="ORF">Y032_0032g2575</name>
</gene>
<proteinExistence type="inferred from homology"/>
<evidence type="ECO:0000256" key="1">
    <source>
        <dbReference type="ARBA" id="ARBA00001933"/>
    </source>
</evidence>
<dbReference type="InterPro" id="IPR000277">
    <property type="entry name" value="Cys/Met-Metab_PyrdxlP-dep_enz"/>
</dbReference>
<keyword evidence="5" id="KW-1185">Reference proteome</keyword>
<dbReference type="Pfam" id="PF01053">
    <property type="entry name" value="Cys_Met_Meta_PP"/>
    <property type="match status" value="1"/>
</dbReference>
<dbReference type="SUPFAM" id="SSF53383">
    <property type="entry name" value="PLP-dependent transferases"/>
    <property type="match status" value="1"/>
</dbReference>
<evidence type="ECO:0000313" key="5">
    <source>
        <dbReference type="Proteomes" id="UP000024635"/>
    </source>
</evidence>
<comment type="cofactor">
    <cofactor evidence="1 3">
        <name>pyridoxal 5'-phosphate</name>
        <dbReference type="ChEBI" id="CHEBI:597326"/>
    </cofactor>
</comment>
<keyword evidence="2 3" id="KW-0663">Pyridoxal phosphate</keyword>
<evidence type="ECO:0000256" key="3">
    <source>
        <dbReference type="RuleBase" id="RU362118"/>
    </source>
</evidence>
<dbReference type="EMBL" id="JARK01001368">
    <property type="protein sequence ID" value="EYC16934.1"/>
    <property type="molecule type" value="Genomic_DNA"/>
</dbReference>
<dbReference type="UniPathway" id="UPA00136">
    <property type="reaction ID" value="UER00202"/>
</dbReference>
<reference evidence="5" key="1">
    <citation type="journal article" date="2015" name="Nat. Genet.">
        <title>The genome and transcriptome of the zoonotic hookworm Ancylostoma ceylanicum identify infection-specific gene families.</title>
        <authorList>
            <person name="Schwarz E.M."/>
            <person name="Hu Y."/>
            <person name="Antoshechkin I."/>
            <person name="Miller M.M."/>
            <person name="Sternberg P.W."/>
            <person name="Aroian R.V."/>
        </authorList>
    </citation>
    <scope>NUCLEOTIDE SEQUENCE</scope>
    <source>
        <strain evidence="5">HY135</strain>
    </source>
</reference>
<dbReference type="GO" id="GO:0005737">
    <property type="term" value="C:cytoplasm"/>
    <property type="evidence" value="ECO:0007669"/>
    <property type="project" value="TreeGrafter"/>
</dbReference>
<organism evidence="4 5">
    <name type="scientific">Ancylostoma ceylanicum</name>
    <dbReference type="NCBI Taxonomy" id="53326"/>
    <lineage>
        <taxon>Eukaryota</taxon>
        <taxon>Metazoa</taxon>
        <taxon>Ecdysozoa</taxon>
        <taxon>Nematoda</taxon>
        <taxon>Chromadorea</taxon>
        <taxon>Rhabditida</taxon>
        <taxon>Rhabditina</taxon>
        <taxon>Rhabditomorpha</taxon>
        <taxon>Strongyloidea</taxon>
        <taxon>Ancylostomatidae</taxon>
        <taxon>Ancylostomatinae</taxon>
        <taxon>Ancylostoma</taxon>
    </lineage>
</organism>
<dbReference type="GO" id="GO:0019344">
    <property type="term" value="P:cysteine biosynthetic process"/>
    <property type="evidence" value="ECO:0007669"/>
    <property type="project" value="UniProtKB-UniPathway"/>
</dbReference>
<accession>A0A016UNG3</accession>
<comment type="caution">
    <text evidence="4">The sequence shown here is derived from an EMBL/GenBank/DDBJ whole genome shotgun (WGS) entry which is preliminary data.</text>
</comment>
<evidence type="ECO:0000256" key="2">
    <source>
        <dbReference type="ARBA" id="ARBA00022898"/>
    </source>
</evidence>
<protein>
    <submittedName>
        <fullName evidence="4">Uncharacterized protein</fullName>
    </submittedName>
</protein>
<dbReference type="InterPro" id="IPR015424">
    <property type="entry name" value="PyrdxlP-dep_Trfase"/>
</dbReference>
<dbReference type="GO" id="GO:0030170">
    <property type="term" value="F:pyridoxal phosphate binding"/>
    <property type="evidence" value="ECO:0007669"/>
    <property type="project" value="InterPro"/>
</dbReference>
<comment type="similarity">
    <text evidence="3">Belongs to the trans-sulfuration enzymes family.</text>
</comment>
<dbReference type="InterPro" id="IPR015421">
    <property type="entry name" value="PyrdxlP-dep_Trfase_major"/>
</dbReference>
<dbReference type="AlphaFoldDB" id="A0A016UNG3"/>
<dbReference type="Proteomes" id="UP000024635">
    <property type="component" value="Unassembled WGS sequence"/>
</dbReference>
<dbReference type="OrthoDB" id="3512640at2759"/>